<evidence type="ECO:0000313" key="2">
    <source>
        <dbReference type="EMBL" id="CAB5017379.1"/>
    </source>
</evidence>
<gene>
    <name evidence="1" type="ORF">UFOPK1798_00035</name>
    <name evidence="2" type="ORF">UFOPK4125_00248</name>
</gene>
<sequence length="54" mass="5566">MGSSKIRVSAPENKILANSILLLCPPDNALSCWSNRLLGTPRDEAIASASAAAA</sequence>
<evidence type="ECO:0000313" key="1">
    <source>
        <dbReference type="EMBL" id="CAB4585002.1"/>
    </source>
</evidence>
<name>A0A6J6F7V5_9ZZZZ</name>
<organism evidence="1">
    <name type="scientific">freshwater metagenome</name>
    <dbReference type="NCBI Taxonomy" id="449393"/>
    <lineage>
        <taxon>unclassified sequences</taxon>
        <taxon>metagenomes</taxon>
        <taxon>ecological metagenomes</taxon>
    </lineage>
</organism>
<dbReference type="EMBL" id="CAFBPR010000025">
    <property type="protein sequence ID" value="CAB5017379.1"/>
    <property type="molecule type" value="Genomic_DNA"/>
</dbReference>
<protein>
    <submittedName>
        <fullName evidence="1">Unannotated protein</fullName>
    </submittedName>
</protein>
<proteinExistence type="predicted"/>
<reference evidence="1" key="1">
    <citation type="submission" date="2020-05" db="EMBL/GenBank/DDBJ databases">
        <authorList>
            <person name="Chiriac C."/>
            <person name="Salcher M."/>
            <person name="Ghai R."/>
            <person name="Kavagutti S V."/>
        </authorList>
    </citation>
    <scope>NUCLEOTIDE SEQUENCE</scope>
</reference>
<dbReference type="EMBL" id="CAEZUH010000002">
    <property type="protein sequence ID" value="CAB4585002.1"/>
    <property type="molecule type" value="Genomic_DNA"/>
</dbReference>
<dbReference type="AlphaFoldDB" id="A0A6J6F7V5"/>
<accession>A0A6J6F7V5</accession>